<keyword evidence="3" id="KW-1185">Reference proteome</keyword>
<name>A0A392S3T6_9FABA</name>
<proteinExistence type="predicted"/>
<organism evidence="2 3">
    <name type="scientific">Trifolium medium</name>
    <dbReference type="NCBI Taxonomy" id="97028"/>
    <lineage>
        <taxon>Eukaryota</taxon>
        <taxon>Viridiplantae</taxon>
        <taxon>Streptophyta</taxon>
        <taxon>Embryophyta</taxon>
        <taxon>Tracheophyta</taxon>
        <taxon>Spermatophyta</taxon>
        <taxon>Magnoliopsida</taxon>
        <taxon>eudicotyledons</taxon>
        <taxon>Gunneridae</taxon>
        <taxon>Pentapetalae</taxon>
        <taxon>rosids</taxon>
        <taxon>fabids</taxon>
        <taxon>Fabales</taxon>
        <taxon>Fabaceae</taxon>
        <taxon>Papilionoideae</taxon>
        <taxon>50 kb inversion clade</taxon>
        <taxon>NPAAA clade</taxon>
        <taxon>Hologalegina</taxon>
        <taxon>IRL clade</taxon>
        <taxon>Trifolieae</taxon>
        <taxon>Trifolium</taxon>
    </lineage>
</organism>
<dbReference type="AlphaFoldDB" id="A0A392S3T6"/>
<feature type="region of interest" description="Disordered" evidence="1">
    <location>
        <begin position="1"/>
        <end position="29"/>
    </location>
</feature>
<feature type="non-terminal residue" evidence="2">
    <location>
        <position position="76"/>
    </location>
</feature>
<evidence type="ECO:0000256" key="1">
    <source>
        <dbReference type="SAM" id="MobiDB-lite"/>
    </source>
</evidence>
<evidence type="ECO:0000313" key="3">
    <source>
        <dbReference type="Proteomes" id="UP000265520"/>
    </source>
</evidence>
<sequence length="76" mass="8752">MGQPSYSKRIVKHSKDEDKGNGQSTKKPIDMELAVDFRPQFITDRMFKTRKQMQDWVYGVAKKLRFSAVVAKSDNG</sequence>
<reference evidence="2 3" key="1">
    <citation type="journal article" date="2018" name="Front. Plant Sci.">
        <title>Red Clover (Trifolium pratense) and Zigzag Clover (T. medium) - A Picture of Genomic Similarities and Differences.</title>
        <authorList>
            <person name="Dluhosova J."/>
            <person name="Istvanek J."/>
            <person name="Nedelnik J."/>
            <person name="Repkova J."/>
        </authorList>
    </citation>
    <scope>NUCLEOTIDE SEQUENCE [LARGE SCALE GENOMIC DNA]</scope>
    <source>
        <strain evidence="3">cv. 10/8</strain>
        <tissue evidence="2">Leaf</tissue>
    </source>
</reference>
<comment type="caution">
    <text evidence="2">The sequence shown here is derived from an EMBL/GenBank/DDBJ whole genome shotgun (WGS) entry which is preliminary data.</text>
</comment>
<dbReference type="Proteomes" id="UP000265520">
    <property type="component" value="Unassembled WGS sequence"/>
</dbReference>
<evidence type="ECO:0000313" key="2">
    <source>
        <dbReference type="EMBL" id="MCI42864.1"/>
    </source>
</evidence>
<accession>A0A392S3T6</accession>
<protein>
    <submittedName>
        <fullName evidence="2">Uncharacterized protein</fullName>
    </submittedName>
</protein>
<dbReference type="EMBL" id="LXQA010310055">
    <property type="protein sequence ID" value="MCI42864.1"/>
    <property type="molecule type" value="Genomic_DNA"/>
</dbReference>